<accession>A0ABQ8Z1I0</accession>
<protein>
    <submittedName>
        <fullName evidence="3">Zinc finger cchc domain-containing protein</fullName>
    </submittedName>
</protein>
<feature type="transmembrane region" description="Helical" evidence="2">
    <location>
        <begin position="152"/>
        <end position="172"/>
    </location>
</feature>
<feature type="transmembrane region" description="Helical" evidence="2">
    <location>
        <begin position="178"/>
        <end position="198"/>
    </location>
</feature>
<dbReference type="Proteomes" id="UP001150062">
    <property type="component" value="Unassembled WGS sequence"/>
</dbReference>
<keyword evidence="4" id="KW-1185">Reference proteome</keyword>
<feature type="transmembrane region" description="Helical" evidence="2">
    <location>
        <begin position="230"/>
        <end position="250"/>
    </location>
</feature>
<feature type="region of interest" description="Disordered" evidence="1">
    <location>
        <begin position="309"/>
        <end position="361"/>
    </location>
</feature>
<gene>
    <name evidence="3" type="ORF">M0813_15545</name>
</gene>
<feature type="transmembrane region" description="Helical" evidence="2">
    <location>
        <begin position="110"/>
        <end position="131"/>
    </location>
</feature>
<dbReference type="EMBL" id="JAOAOG010000073">
    <property type="protein sequence ID" value="KAJ6250732.1"/>
    <property type="molecule type" value="Genomic_DNA"/>
</dbReference>
<keyword evidence="2" id="KW-0812">Transmembrane</keyword>
<evidence type="ECO:0000313" key="4">
    <source>
        <dbReference type="Proteomes" id="UP001150062"/>
    </source>
</evidence>
<organism evidence="3 4">
    <name type="scientific">Anaeramoeba flamelloides</name>
    <dbReference type="NCBI Taxonomy" id="1746091"/>
    <lineage>
        <taxon>Eukaryota</taxon>
        <taxon>Metamonada</taxon>
        <taxon>Anaeramoebidae</taxon>
        <taxon>Anaeramoeba</taxon>
    </lineage>
</organism>
<evidence type="ECO:0000256" key="1">
    <source>
        <dbReference type="SAM" id="MobiDB-lite"/>
    </source>
</evidence>
<feature type="transmembrane region" description="Helical" evidence="2">
    <location>
        <begin position="265"/>
        <end position="283"/>
    </location>
</feature>
<evidence type="ECO:0000313" key="3">
    <source>
        <dbReference type="EMBL" id="KAJ6250732.1"/>
    </source>
</evidence>
<name>A0ABQ8Z1I0_9EUKA</name>
<feature type="transmembrane region" description="Helical" evidence="2">
    <location>
        <begin position="75"/>
        <end position="94"/>
    </location>
</feature>
<evidence type="ECO:0000256" key="2">
    <source>
        <dbReference type="SAM" id="Phobius"/>
    </source>
</evidence>
<proteinExistence type="predicted"/>
<feature type="compositionally biased region" description="Low complexity" evidence="1">
    <location>
        <begin position="318"/>
        <end position="354"/>
    </location>
</feature>
<feature type="transmembrane region" description="Helical" evidence="2">
    <location>
        <begin position="34"/>
        <end position="55"/>
    </location>
</feature>
<sequence>MVKSTVFAEHGGCYLENPEVTDYQCMCKYEGLKVYQYFFLSFAVISLVVTIYFLVDTWKITRRKKMLMKLLRLKFLSLFVALAWSAITVVYFAIDPHQCKRKFNNITESVFYGMGICLPGILLLIIILRWLDLLKASFSTQKHALFKPAIKKFFFGILIFWFIFEITCRIFWVGFTYYIYSVWGCFYTFVCFFGYLVLGTKLNRRLLYGAKLAGSIDASRRNQINQIYKVATVGCFLCITIFFESFIAMLIECFVSAKCGFYMEILWKIQQLLVIWLYLWLAWKGNQQIKHPLKNRSNSNKSNLELVDKRSDSEDEMNNSNPNSKSNSKSNSNTKSSSSSNSDSSDSSNTSNLSDQEKLNN</sequence>
<keyword evidence="2" id="KW-0472">Membrane</keyword>
<keyword evidence="2" id="KW-1133">Transmembrane helix</keyword>
<comment type="caution">
    <text evidence="3">The sequence shown here is derived from an EMBL/GenBank/DDBJ whole genome shotgun (WGS) entry which is preliminary data.</text>
</comment>
<reference evidence="3" key="1">
    <citation type="submission" date="2022-08" db="EMBL/GenBank/DDBJ databases">
        <title>Novel sulfate-reducing endosymbionts in the free-living metamonad Anaeramoeba.</title>
        <authorList>
            <person name="Jerlstrom-Hultqvist J."/>
            <person name="Cepicka I."/>
            <person name="Gallot-Lavallee L."/>
            <person name="Salas-Leiva D."/>
            <person name="Curtis B.A."/>
            <person name="Zahonova K."/>
            <person name="Pipaliya S."/>
            <person name="Dacks J."/>
            <person name="Roger A.J."/>
        </authorList>
    </citation>
    <scope>NUCLEOTIDE SEQUENCE</scope>
    <source>
        <strain evidence="3">Schooner1</strain>
    </source>
</reference>